<comment type="caution">
    <text evidence="1">The sequence shown here is derived from an EMBL/GenBank/DDBJ whole genome shotgun (WGS) entry which is preliminary data.</text>
</comment>
<reference evidence="1" key="1">
    <citation type="journal article" date="2013" name="Genome Biol.">
        <title>Comparative genomics of the core and accessory genomes of 48 Sinorhizobium strains comprising five genospecies.</title>
        <authorList>
            <person name="Sugawara M."/>
            <person name="Epstein B."/>
            <person name="Badgley B.D."/>
            <person name="Unno T."/>
            <person name="Xu L."/>
            <person name="Reese J."/>
            <person name="Gyaneshwar P."/>
            <person name="Denny R."/>
            <person name="Mudge J."/>
            <person name="Bharti A.K."/>
            <person name="Farmer A.D."/>
            <person name="May G.D."/>
            <person name="Woodward J.E."/>
            <person name="Medigue C."/>
            <person name="Vallenet D."/>
            <person name="Lajus A."/>
            <person name="Rouy Z."/>
            <person name="Martinez-Vaz B."/>
            <person name="Tiffin P."/>
            <person name="Young N.D."/>
            <person name="Sadowsky M.J."/>
        </authorList>
    </citation>
    <scope>NUCLEOTIDE SEQUENCE</scope>
    <source>
        <strain evidence="1">M1</strain>
    </source>
</reference>
<sequence length="96" mass="10994">MLVRGRESRPYVLPILRRALTVTRLETLDAALFRATELTGPLSYSFLLKSKYNYLRAVCNLESYRSFPTSDSAAGVMREILQRIEAGRRDGAQLRR</sequence>
<organism evidence="1">
    <name type="scientific">Sinorhizobium medicae</name>
    <dbReference type="NCBI Taxonomy" id="110321"/>
    <lineage>
        <taxon>Bacteria</taxon>
        <taxon>Pseudomonadati</taxon>
        <taxon>Pseudomonadota</taxon>
        <taxon>Alphaproteobacteria</taxon>
        <taxon>Hyphomicrobiales</taxon>
        <taxon>Rhizobiaceae</taxon>
        <taxon>Sinorhizobium/Ensifer group</taxon>
        <taxon>Sinorhizobium</taxon>
    </lineage>
</organism>
<dbReference type="AlphaFoldDB" id="A0A6G1WS28"/>
<accession>A0A6G1WS28</accession>
<protein>
    <submittedName>
        <fullName evidence="1">Uncharacterized protein</fullName>
    </submittedName>
</protein>
<name>A0A6G1WS28_9HYPH</name>
<gene>
    <name evidence="1" type="ORF">GHJ91_25675</name>
</gene>
<evidence type="ECO:0000313" key="1">
    <source>
        <dbReference type="EMBL" id="MQW72415.1"/>
    </source>
</evidence>
<proteinExistence type="predicted"/>
<dbReference type="EMBL" id="WISB01000151">
    <property type="protein sequence ID" value="MQW72415.1"/>
    <property type="molecule type" value="Genomic_DNA"/>
</dbReference>